<protein>
    <recommendedName>
        <fullName evidence="8">Cardiolipin synthase N-terminal domain-containing protein</fullName>
    </recommendedName>
</protein>
<reference evidence="9 10" key="1">
    <citation type="journal article" date="2013" name="Genome Announc.">
        <title>Complete Genome Sequence of Leifsonia xyli subsp. cynodontis Strain DSM46306, a Gram-Positive Bacterial Pathogen of Grasses.</title>
        <authorList>
            <person name="Monteiro-Vitorello C.B."/>
            <person name="Zerillo M.M."/>
            <person name="Van Sluys M.A."/>
            <person name="Camargo L.E."/>
            <person name="Kitajima J.P."/>
        </authorList>
    </citation>
    <scope>NUCLEOTIDE SEQUENCE [LARGE SCALE GENOMIC DNA]</scope>
    <source>
        <strain evidence="9 10">DSM 46306</strain>
    </source>
</reference>
<keyword evidence="3 7" id="KW-0812">Transmembrane</keyword>
<dbReference type="KEGG" id="lxy:O159_06600"/>
<accession>U3P5V4</accession>
<organism evidence="9 10">
    <name type="scientific">Leifsonia xyli subsp. cynodontis DSM 46306</name>
    <dbReference type="NCBI Taxonomy" id="1389489"/>
    <lineage>
        <taxon>Bacteria</taxon>
        <taxon>Bacillati</taxon>
        <taxon>Actinomycetota</taxon>
        <taxon>Actinomycetes</taxon>
        <taxon>Micrococcales</taxon>
        <taxon>Microbacteriaceae</taxon>
        <taxon>Leifsonia</taxon>
    </lineage>
</organism>
<evidence type="ECO:0000313" key="9">
    <source>
        <dbReference type="EMBL" id="AGW40839.1"/>
    </source>
</evidence>
<dbReference type="STRING" id="1389489.O159_06600"/>
<evidence type="ECO:0000256" key="4">
    <source>
        <dbReference type="ARBA" id="ARBA00022989"/>
    </source>
</evidence>
<evidence type="ECO:0000259" key="8">
    <source>
        <dbReference type="Pfam" id="PF13396"/>
    </source>
</evidence>
<dbReference type="EMBL" id="CP006734">
    <property type="protein sequence ID" value="AGW40839.1"/>
    <property type="molecule type" value="Genomic_DNA"/>
</dbReference>
<keyword evidence="10" id="KW-1185">Reference proteome</keyword>
<feature type="coiled-coil region" evidence="6">
    <location>
        <begin position="83"/>
        <end position="115"/>
    </location>
</feature>
<comment type="subcellular location">
    <subcellularLocation>
        <location evidence="1">Cell membrane</location>
        <topology evidence="1">Multi-pass membrane protein</topology>
    </subcellularLocation>
</comment>
<evidence type="ECO:0000313" key="10">
    <source>
        <dbReference type="Proteomes" id="UP000016743"/>
    </source>
</evidence>
<evidence type="ECO:0000256" key="2">
    <source>
        <dbReference type="ARBA" id="ARBA00022475"/>
    </source>
</evidence>
<dbReference type="AlphaFoldDB" id="U3P5V4"/>
<feature type="domain" description="Cardiolipin synthase N-terminal" evidence="8">
    <location>
        <begin position="10"/>
        <end position="55"/>
    </location>
</feature>
<sequence>MAVIPLLVFALFLVALIDIILRTGDQIRHLPKLAWIVVVLLLPLIGSVLWFGLGRERSGMRAPRPVRPQRTVIVRESAPMPGAPTTEEQLEALEREIAADRIRQLEAELRQRRGRSPRVMPGVIPAGRRRERRGADCGVRTRDRSLTRRVLYQLS</sequence>
<dbReference type="Pfam" id="PF13396">
    <property type="entry name" value="PLDc_N"/>
    <property type="match status" value="1"/>
</dbReference>
<feature type="transmembrane region" description="Helical" evidence="7">
    <location>
        <begin position="33"/>
        <end position="53"/>
    </location>
</feature>
<dbReference type="Proteomes" id="UP000016743">
    <property type="component" value="Chromosome"/>
</dbReference>
<evidence type="ECO:0000256" key="7">
    <source>
        <dbReference type="SAM" id="Phobius"/>
    </source>
</evidence>
<keyword evidence="6" id="KW-0175">Coiled coil</keyword>
<evidence type="ECO:0000256" key="1">
    <source>
        <dbReference type="ARBA" id="ARBA00004651"/>
    </source>
</evidence>
<keyword evidence="2" id="KW-1003">Cell membrane</keyword>
<keyword evidence="5 7" id="KW-0472">Membrane</keyword>
<evidence type="ECO:0000256" key="3">
    <source>
        <dbReference type="ARBA" id="ARBA00022692"/>
    </source>
</evidence>
<evidence type="ECO:0000256" key="6">
    <source>
        <dbReference type="SAM" id="Coils"/>
    </source>
</evidence>
<evidence type="ECO:0000256" key="5">
    <source>
        <dbReference type="ARBA" id="ARBA00023136"/>
    </source>
</evidence>
<dbReference type="GO" id="GO:0005886">
    <property type="term" value="C:plasma membrane"/>
    <property type="evidence" value="ECO:0007669"/>
    <property type="project" value="UniProtKB-SubCell"/>
</dbReference>
<dbReference type="eggNOG" id="ENOG5033A58">
    <property type="taxonomic scope" value="Bacteria"/>
</dbReference>
<proteinExistence type="predicted"/>
<keyword evidence="4 7" id="KW-1133">Transmembrane helix</keyword>
<dbReference type="InterPro" id="IPR027379">
    <property type="entry name" value="CLS_N"/>
</dbReference>
<dbReference type="HOGENOM" id="CLU_113604_2_0_11"/>
<gene>
    <name evidence="9" type="ORF">O159_06600</name>
</gene>
<name>U3P5V4_LEIXC</name>